<dbReference type="SMART" id="SM00382">
    <property type="entry name" value="AAA"/>
    <property type="match status" value="1"/>
</dbReference>
<reference evidence="2 3" key="1">
    <citation type="submission" date="2012-09" db="EMBL/GenBank/DDBJ databases">
        <title>Genome Sequence of alkane-degrading Bacterium Alcanivorax sp. 19-m-6.</title>
        <authorList>
            <person name="Lai Q."/>
            <person name="Shao Z."/>
        </authorList>
    </citation>
    <scope>NUCLEOTIDE SEQUENCE [LARGE SCALE GENOMIC DNA]</scope>
    <source>
        <strain evidence="2 3">19-m-6</strain>
    </source>
</reference>
<dbReference type="RefSeq" id="WP_156107761.1">
    <property type="nucleotide sequence ID" value="NZ_ARXV01000010.1"/>
</dbReference>
<dbReference type="AlphaFoldDB" id="A0A095UP24"/>
<dbReference type="eggNOG" id="COG0433">
    <property type="taxonomic scope" value="Bacteria"/>
</dbReference>
<dbReference type="InterPro" id="IPR002789">
    <property type="entry name" value="HerA_central"/>
</dbReference>
<dbReference type="EMBL" id="ARXV01000010">
    <property type="protein sequence ID" value="KGD64270.1"/>
    <property type="molecule type" value="Genomic_DNA"/>
</dbReference>
<feature type="domain" description="AAA+ ATPase" evidence="1">
    <location>
        <begin position="31"/>
        <end position="327"/>
    </location>
</feature>
<dbReference type="PANTHER" id="PTHR42957">
    <property type="entry name" value="HELICASE MJ1565-RELATED"/>
    <property type="match status" value="1"/>
</dbReference>
<dbReference type="InterPro" id="IPR008571">
    <property type="entry name" value="HerA-like"/>
</dbReference>
<sequence>MVIRSIQVPPINIGIDALSGRGLGFFPGLCANGHVEITGSSGMGKSTVAKFIASYLFCSKVPVVIFDFHDDLAISGIRTLHLGDGASGECSIRFLEPTPLALEVFGLRGCLENAVRAIEATGRRKLGDGQINVLRSAIMELWRRLGITESASDSPAAAAKSIRPSDLRDLLLEKKDEAESSRERQIFDGLINRVDVLAACAIFEHESPLRVDDLLQNGARLHMQGIPASMRGWVARTLVNMIYAEIAAMGPVKESPFDAGSPFRVYLVLDEAGSVIRQKADDCIIKTIAKEGRKFGVGLMLAAQTLDELSEEVVANVDTHFALPTRSAKDARKVEQKLGLCKGALNCGTGRWSGFYQTGHNVYKANFYHL</sequence>
<dbReference type="PATRIC" id="fig|1177154.3.peg.2609"/>
<evidence type="ECO:0000313" key="3">
    <source>
        <dbReference type="Proteomes" id="UP000029444"/>
    </source>
</evidence>
<dbReference type="Gene3D" id="3.40.50.300">
    <property type="entry name" value="P-loop containing nucleotide triphosphate hydrolases"/>
    <property type="match status" value="2"/>
</dbReference>
<dbReference type="InterPro" id="IPR027417">
    <property type="entry name" value="P-loop_NTPase"/>
</dbReference>
<comment type="caution">
    <text evidence="2">The sequence shown here is derived from an EMBL/GenBank/DDBJ whole genome shotgun (WGS) entry which is preliminary data.</text>
</comment>
<name>A0A095UP24_9GAMM</name>
<protein>
    <recommendedName>
        <fullName evidence="1">AAA+ ATPase domain-containing protein</fullName>
    </recommendedName>
</protein>
<dbReference type="InterPro" id="IPR003593">
    <property type="entry name" value="AAA+_ATPase"/>
</dbReference>
<evidence type="ECO:0000313" key="2">
    <source>
        <dbReference type="EMBL" id="KGD64270.1"/>
    </source>
</evidence>
<dbReference type="Proteomes" id="UP000029444">
    <property type="component" value="Unassembled WGS sequence"/>
</dbReference>
<evidence type="ECO:0000259" key="1">
    <source>
        <dbReference type="SMART" id="SM00382"/>
    </source>
</evidence>
<dbReference type="OrthoDB" id="6080861at2"/>
<dbReference type="SUPFAM" id="SSF52540">
    <property type="entry name" value="P-loop containing nucleoside triphosphate hydrolases"/>
    <property type="match status" value="1"/>
</dbReference>
<organism evidence="2 3">
    <name type="scientific">Alcanivorax nanhaiticus</name>
    <dbReference type="NCBI Taxonomy" id="1177154"/>
    <lineage>
        <taxon>Bacteria</taxon>
        <taxon>Pseudomonadati</taxon>
        <taxon>Pseudomonadota</taxon>
        <taxon>Gammaproteobacteria</taxon>
        <taxon>Oceanospirillales</taxon>
        <taxon>Alcanivoracaceae</taxon>
        <taxon>Alcanivorax</taxon>
    </lineage>
</organism>
<accession>A0A095UP24</accession>
<dbReference type="PANTHER" id="PTHR42957:SF1">
    <property type="entry name" value="HELICASE MJ1565-RELATED"/>
    <property type="match status" value="1"/>
</dbReference>
<dbReference type="Pfam" id="PF01935">
    <property type="entry name" value="DUF87"/>
    <property type="match status" value="1"/>
</dbReference>
<proteinExistence type="predicted"/>
<gene>
    <name evidence="2" type="ORF">Y5S_02572</name>
</gene>
<keyword evidence="3" id="KW-1185">Reference proteome</keyword>